<dbReference type="EMBL" id="UINC01000152">
    <property type="protein sequence ID" value="SUZ50087.1"/>
    <property type="molecule type" value="Genomic_DNA"/>
</dbReference>
<name>A0A381N6H1_9ZZZZ</name>
<reference evidence="1" key="1">
    <citation type="submission" date="2018-05" db="EMBL/GenBank/DDBJ databases">
        <authorList>
            <person name="Lanie J.A."/>
            <person name="Ng W.-L."/>
            <person name="Kazmierczak K.M."/>
            <person name="Andrzejewski T.M."/>
            <person name="Davidsen T.M."/>
            <person name="Wayne K.J."/>
            <person name="Tettelin H."/>
            <person name="Glass J.I."/>
            <person name="Rusch D."/>
            <person name="Podicherti R."/>
            <person name="Tsui H.-C.T."/>
            <person name="Winkler M.E."/>
        </authorList>
    </citation>
    <scope>NUCLEOTIDE SEQUENCE</scope>
</reference>
<organism evidence="1">
    <name type="scientific">marine metagenome</name>
    <dbReference type="NCBI Taxonomy" id="408172"/>
    <lineage>
        <taxon>unclassified sequences</taxon>
        <taxon>metagenomes</taxon>
        <taxon>ecological metagenomes</taxon>
    </lineage>
</organism>
<proteinExistence type="predicted"/>
<sequence length="122" mass="14205">MTSAIDLWHQCVEHASLDPAMMTEDVVFHSPYVYTPIKGKTNVSRYLEAAGMVFLNSDFKYIEEIIGDNQACLVFEVTINDLYVNGVDYLIWNDQQKLTEIRVFIRPFEALNEIKKFMVKYL</sequence>
<dbReference type="AlphaFoldDB" id="A0A381N6H1"/>
<dbReference type="InterPro" id="IPR032710">
    <property type="entry name" value="NTF2-like_dom_sf"/>
</dbReference>
<protein>
    <recommendedName>
        <fullName evidence="2">SnoaL-like domain-containing protein</fullName>
    </recommendedName>
</protein>
<dbReference type="Gene3D" id="3.10.450.50">
    <property type="match status" value="1"/>
</dbReference>
<gene>
    <name evidence="1" type="ORF">METZ01_LOCUS2941</name>
</gene>
<accession>A0A381N6H1</accession>
<evidence type="ECO:0000313" key="1">
    <source>
        <dbReference type="EMBL" id="SUZ50087.1"/>
    </source>
</evidence>
<evidence type="ECO:0008006" key="2">
    <source>
        <dbReference type="Google" id="ProtNLM"/>
    </source>
</evidence>
<dbReference type="SUPFAM" id="SSF54427">
    <property type="entry name" value="NTF2-like"/>
    <property type="match status" value="1"/>
</dbReference>